<evidence type="ECO:0000313" key="3">
    <source>
        <dbReference type="Proteomes" id="UP001359559"/>
    </source>
</evidence>
<keyword evidence="1" id="KW-0472">Membrane</keyword>
<sequence>MLVPGILGFQSLVYVLLVFAFMVIRQVWRNAEKKDEIIRLVEHTSMAEIFIGEATAAIATAFPFGRYWAKLGVIKASSLGAYSSVNYSNHQLAF</sequence>
<feature type="transmembrane region" description="Helical" evidence="1">
    <location>
        <begin position="6"/>
        <end position="24"/>
    </location>
</feature>
<organism evidence="2 3">
    <name type="scientific">Clitoria ternatea</name>
    <name type="common">Butterfly pea</name>
    <dbReference type="NCBI Taxonomy" id="43366"/>
    <lineage>
        <taxon>Eukaryota</taxon>
        <taxon>Viridiplantae</taxon>
        <taxon>Streptophyta</taxon>
        <taxon>Embryophyta</taxon>
        <taxon>Tracheophyta</taxon>
        <taxon>Spermatophyta</taxon>
        <taxon>Magnoliopsida</taxon>
        <taxon>eudicotyledons</taxon>
        <taxon>Gunneridae</taxon>
        <taxon>Pentapetalae</taxon>
        <taxon>rosids</taxon>
        <taxon>fabids</taxon>
        <taxon>Fabales</taxon>
        <taxon>Fabaceae</taxon>
        <taxon>Papilionoideae</taxon>
        <taxon>50 kb inversion clade</taxon>
        <taxon>NPAAA clade</taxon>
        <taxon>indigoferoid/millettioid clade</taxon>
        <taxon>Phaseoleae</taxon>
        <taxon>Clitoria</taxon>
    </lineage>
</organism>
<keyword evidence="1" id="KW-0812">Transmembrane</keyword>
<proteinExistence type="predicted"/>
<dbReference type="AlphaFoldDB" id="A0AAN9JMZ9"/>
<protein>
    <submittedName>
        <fullName evidence="2">Uncharacterized protein</fullName>
    </submittedName>
</protein>
<evidence type="ECO:0000313" key="2">
    <source>
        <dbReference type="EMBL" id="KAK7300778.1"/>
    </source>
</evidence>
<accession>A0AAN9JMZ9</accession>
<dbReference type="Proteomes" id="UP001359559">
    <property type="component" value="Unassembled WGS sequence"/>
</dbReference>
<name>A0AAN9JMZ9_CLITE</name>
<dbReference type="EMBL" id="JAYKXN010000003">
    <property type="protein sequence ID" value="KAK7300778.1"/>
    <property type="molecule type" value="Genomic_DNA"/>
</dbReference>
<keyword evidence="1" id="KW-1133">Transmembrane helix</keyword>
<reference evidence="2 3" key="1">
    <citation type="submission" date="2024-01" db="EMBL/GenBank/DDBJ databases">
        <title>The genomes of 5 underutilized Papilionoideae crops provide insights into root nodulation and disease resistance.</title>
        <authorList>
            <person name="Yuan L."/>
        </authorList>
    </citation>
    <scope>NUCLEOTIDE SEQUENCE [LARGE SCALE GENOMIC DNA]</scope>
    <source>
        <strain evidence="2">LY-2023</strain>
        <tissue evidence="2">Leaf</tissue>
    </source>
</reference>
<evidence type="ECO:0000256" key="1">
    <source>
        <dbReference type="SAM" id="Phobius"/>
    </source>
</evidence>
<comment type="caution">
    <text evidence="2">The sequence shown here is derived from an EMBL/GenBank/DDBJ whole genome shotgun (WGS) entry which is preliminary data.</text>
</comment>
<keyword evidence="3" id="KW-1185">Reference proteome</keyword>
<gene>
    <name evidence="2" type="ORF">RJT34_11628</name>
</gene>